<reference evidence="1 2" key="1">
    <citation type="submission" date="2017-02" db="EMBL/GenBank/DDBJ databases">
        <title>Whole genome sequencing of Helicobacter bilis strain AAQJH.</title>
        <authorList>
            <person name="Conlan S."/>
            <person name="Thomas P.J."/>
            <person name="Mullikin J."/>
            <person name="Palmore T.N."/>
            <person name="Frank K.M."/>
            <person name="Segre J.A."/>
        </authorList>
    </citation>
    <scope>NUCLEOTIDE SEQUENCE [LARGE SCALE GENOMIC DNA]</scope>
    <source>
        <strain evidence="1 2">AAQJH</strain>
    </source>
</reference>
<sequence length="67" mass="8013">MQNTIEMYQNRLIKNFKITYKRYLFKHIDFSHDLIGIIGARMIGKTTMLIQRPLELQHSSSEDLFKP</sequence>
<dbReference type="EMBL" id="CP019645">
    <property type="protein sequence ID" value="AQQ60223.1"/>
    <property type="molecule type" value="Genomic_DNA"/>
</dbReference>
<proteinExistence type="predicted"/>
<dbReference type="RefSeq" id="WP_077389238.1">
    <property type="nucleotide sequence ID" value="NZ_CP019645.1"/>
</dbReference>
<organism evidence="1 2">
    <name type="scientific">Helicobacter bilis</name>
    <dbReference type="NCBI Taxonomy" id="37372"/>
    <lineage>
        <taxon>Bacteria</taxon>
        <taxon>Pseudomonadati</taxon>
        <taxon>Campylobacterota</taxon>
        <taxon>Epsilonproteobacteria</taxon>
        <taxon>Campylobacterales</taxon>
        <taxon>Helicobacteraceae</taxon>
        <taxon>Helicobacter</taxon>
    </lineage>
</organism>
<dbReference type="AlphaFoldDB" id="A0A1Q2LII9"/>
<name>A0A1Q2LII9_9HELI</name>
<evidence type="ECO:0000313" key="1">
    <source>
        <dbReference type="EMBL" id="AQQ60223.1"/>
    </source>
</evidence>
<evidence type="ECO:0008006" key="3">
    <source>
        <dbReference type="Google" id="ProtNLM"/>
    </source>
</evidence>
<evidence type="ECO:0000313" key="2">
    <source>
        <dbReference type="Proteomes" id="UP000188298"/>
    </source>
</evidence>
<dbReference type="Proteomes" id="UP000188298">
    <property type="component" value="Chromosome"/>
</dbReference>
<gene>
    <name evidence="1" type="ORF">XJ32_09130</name>
</gene>
<protein>
    <recommendedName>
        <fullName evidence="3">AAA domain-containing protein</fullName>
    </recommendedName>
</protein>
<dbReference type="KEGG" id="hbl:XJ32_09130"/>
<accession>A0A1Q2LII9</accession>